<dbReference type="GO" id="GO:0043565">
    <property type="term" value="F:sequence-specific DNA binding"/>
    <property type="evidence" value="ECO:0007669"/>
    <property type="project" value="TreeGrafter"/>
</dbReference>
<comment type="subcellular location">
    <subcellularLocation>
        <location evidence="1 5 6">Nucleus</location>
    </subcellularLocation>
</comment>
<feature type="domain" description="Homeobox" evidence="9">
    <location>
        <begin position="1"/>
        <end position="56"/>
    </location>
</feature>
<evidence type="ECO:0000313" key="10">
    <source>
        <dbReference type="EMBL" id="KAK4428159.1"/>
    </source>
</evidence>
<dbReference type="EMBL" id="JACGWO010000005">
    <property type="protein sequence ID" value="KAK4428159.1"/>
    <property type="molecule type" value="Genomic_DNA"/>
</dbReference>
<evidence type="ECO:0000256" key="6">
    <source>
        <dbReference type="RuleBase" id="RU000682"/>
    </source>
</evidence>
<keyword evidence="5 6" id="KW-0238">DNA-binding</keyword>
<evidence type="ECO:0000256" key="5">
    <source>
        <dbReference type="PROSITE-ProRule" id="PRU00108"/>
    </source>
</evidence>
<dbReference type="Pfam" id="PF00046">
    <property type="entry name" value="Homeodomain"/>
    <property type="match status" value="1"/>
</dbReference>
<dbReference type="GO" id="GO:0045893">
    <property type="term" value="P:positive regulation of DNA-templated transcription"/>
    <property type="evidence" value="ECO:0007669"/>
    <property type="project" value="TreeGrafter"/>
</dbReference>
<keyword evidence="11" id="KW-1185">Reference proteome</keyword>
<name>A0AAE1YDN7_9LAMI</name>
<evidence type="ECO:0000256" key="3">
    <source>
        <dbReference type="ARBA" id="ARBA00023163"/>
    </source>
</evidence>
<evidence type="ECO:0000256" key="1">
    <source>
        <dbReference type="ARBA" id="ARBA00004123"/>
    </source>
</evidence>
<keyword evidence="3 7" id="KW-0804">Transcription</keyword>
<comment type="function">
    <text evidence="7">Transcription factor.</text>
</comment>
<dbReference type="Gene3D" id="1.10.10.60">
    <property type="entry name" value="Homeodomain-like"/>
    <property type="match status" value="1"/>
</dbReference>
<dbReference type="InterPro" id="IPR001356">
    <property type="entry name" value="HD"/>
</dbReference>
<sequence>MAKRFEQHQIEALRSAFEESEHLTKEKKMDLVAATGLDVEQIASWFSRRRARKRAREAEAELQLSHSRLQHELRACRGSEAQLQKELLESKKREAELNDENRRLKERIAVAEGDKQFGSLIRFFEDENRRFEERLAVAESDDKQLIGPSMRLVDEYPDW</sequence>
<feature type="coiled-coil region" evidence="8">
    <location>
        <begin position="48"/>
        <end position="141"/>
    </location>
</feature>
<dbReference type="PROSITE" id="PS50071">
    <property type="entry name" value="HOMEOBOX_2"/>
    <property type="match status" value="1"/>
</dbReference>
<dbReference type="InterPro" id="IPR009057">
    <property type="entry name" value="Homeodomain-like_sf"/>
</dbReference>
<accession>A0AAE1YDN7</accession>
<protein>
    <recommendedName>
        <fullName evidence="7">Homeobox-leucine zipper protein</fullName>
    </recommendedName>
    <alternativeName>
        <fullName evidence="7">HD-ZIP protein</fullName>
    </alternativeName>
    <alternativeName>
        <fullName evidence="7">Homeodomain transcription factor</fullName>
    </alternativeName>
</protein>
<evidence type="ECO:0000256" key="7">
    <source>
        <dbReference type="RuleBase" id="RU369038"/>
    </source>
</evidence>
<keyword evidence="2 7" id="KW-0805">Transcription regulation</keyword>
<dbReference type="Proteomes" id="UP001293254">
    <property type="component" value="Unassembled WGS sequence"/>
</dbReference>
<proteinExistence type="inferred from homology"/>
<keyword evidence="8" id="KW-0175">Coiled coil</keyword>
<keyword evidence="5 6" id="KW-0371">Homeobox</keyword>
<evidence type="ECO:0000259" key="9">
    <source>
        <dbReference type="PROSITE" id="PS50071"/>
    </source>
</evidence>
<dbReference type="GO" id="GO:0000981">
    <property type="term" value="F:DNA-binding transcription factor activity, RNA polymerase II-specific"/>
    <property type="evidence" value="ECO:0007669"/>
    <property type="project" value="UniProtKB-UniRule"/>
</dbReference>
<comment type="similarity">
    <text evidence="4 7">Belongs to the HD-ZIP homeobox family. Class I subfamily.</text>
</comment>
<dbReference type="PANTHER" id="PTHR24326:SF606">
    <property type="entry name" value="HOMEOBOX-LEUCINE ZIPPER PROTEIN ATHB-54"/>
    <property type="match status" value="1"/>
</dbReference>
<reference evidence="10" key="2">
    <citation type="journal article" date="2024" name="Plant">
        <title>Genomic evolution and insights into agronomic trait innovations of Sesamum species.</title>
        <authorList>
            <person name="Miao H."/>
            <person name="Wang L."/>
            <person name="Qu L."/>
            <person name="Liu H."/>
            <person name="Sun Y."/>
            <person name="Le M."/>
            <person name="Wang Q."/>
            <person name="Wei S."/>
            <person name="Zheng Y."/>
            <person name="Lin W."/>
            <person name="Duan Y."/>
            <person name="Cao H."/>
            <person name="Xiong S."/>
            <person name="Wang X."/>
            <person name="Wei L."/>
            <person name="Li C."/>
            <person name="Ma Q."/>
            <person name="Ju M."/>
            <person name="Zhao R."/>
            <person name="Li G."/>
            <person name="Mu C."/>
            <person name="Tian Q."/>
            <person name="Mei H."/>
            <person name="Zhang T."/>
            <person name="Gao T."/>
            <person name="Zhang H."/>
        </authorList>
    </citation>
    <scope>NUCLEOTIDE SEQUENCE</scope>
    <source>
        <strain evidence="10">3651</strain>
    </source>
</reference>
<comment type="caution">
    <text evidence="10">The sequence shown here is derived from an EMBL/GenBank/DDBJ whole genome shotgun (WGS) entry which is preliminary data.</text>
</comment>
<dbReference type="PANTHER" id="PTHR24326">
    <property type="entry name" value="HOMEOBOX-LEUCINE ZIPPER PROTEIN"/>
    <property type="match status" value="1"/>
</dbReference>
<dbReference type="SUPFAM" id="SSF46689">
    <property type="entry name" value="Homeodomain-like"/>
    <property type="match status" value="1"/>
</dbReference>
<dbReference type="AlphaFoldDB" id="A0AAE1YDN7"/>
<dbReference type="GO" id="GO:0005634">
    <property type="term" value="C:nucleus"/>
    <property type="evidence" value="ECO:0007669"/>
    <property type="project" value="UniProtKB-SubCell"/>
</dbReference>
<evidence type="ECO:0000256" key="4">
    <source>
        <dbReference type="ARBA" id="ARBA00025748"/>
    </source>
</evidence>
<evidence type="ECO:0000256" key="2">
    <source>
        <dbReference type="ARBA" id="ARBA00023015"/>
    </source>
</evidence>
<dbReference type="SMART" id="SM00389">
    <property type="entry name" value="HOX"/>
    <property type="match status" value="1"/>
</dbReference>
<keyword evidence="5 6" id="KW-0539">Nucleus</keyword>
<reference evidence="10" key="1">
    <citation type="submission" date="2020-06" db="EMBL/GenBank/DDBJ databases">
        <authorList>
            <person name="Li T."/>
            <person name="Hu X."/>
            <person name="Zhang T."/>
            <person name="Song X."/>
            <person name="Zhang H."/>
            <person name="Dai N."/>
            <person name="Sheng W."/>
            <person name="Hou X."/>
            <person name="Wei L."/>
        </authorList>
    </citation>
    <scope>NUCLEOTIDE SEQUENCE</scope>
    <source>
        <strain evidence="10">3651</strain>
        <tissue evidence="10">Leaf</tissue>
    </source>
</reference>
<dbReference type="InterPro" id="IPR045224">
    <property type="entry name" value="HDZip_class_I_plant"/>
</dbReference>
<gene>
    <name evidence="10" type="ORF">Salat_1584900</name>
</gene>
<feature type="DNA-binding region" description="Homeobox" evidence="5">
    <location>
        <begin position="3"/>
        <end position="57"/>
    </location>
</feature>
<evidence type="ECO:0000313" key="11">
    <source>
        <dbReference type="Proteomes" id="UP001293254"/>
    </source>
</evidence>
<evidence type="ECO:0000256" key="8">
    <source>
        <dbReference type="SAM" id="Coils"/>
    </source>
</evidence>
<organism evidence="10 11">
    <name type="scientific">Sesamum alatum</name>
    <dbReference type="NCBI Taxonomy" id="300844"/>
    <lineage>
        <taxon>Eukaryota</taxon>
        <taxon>Viridiplantae</taxon>
        <taxon>Streptophyta</taxon>
        <taxon>Embryophyta</taxon>
        <taxon>Tracheophyta</taxon>
        <taxon>Spermatophyta</taxon>
        <taxon>Magnoliopsida</taxon>
        <taxon>eudicotyledons</taxon>
        <taxon>Gunneridae</taxon>
        <taxon>Pentapetalae</taxon>
        <taxon>asterids</taxon>
        <taxon>lamiids</taxon>
        <taxon>Lamiales</taxon>
        <taxon>Pedaliaceae</taxon>
        <taxon>Sesamum</taxon>
    </lineage>
</organism>
<dbReference type="CDD" id="cd00086">
    <property type="entry name" value="homeodomain"/>
    <property type="match status" value="1"/>
</dbReference>